<name>A0AAJ0FYD9_9HYPO</name>
<comment type="caution">
    <text evidence="2">The sequence shown here is derived from an EMBL/GenBank/DDBJ whole genome shotgun (WGS) entry which is preliminary data.</text>
</comment>
<gene>
    <name evidence="2" type="ORF">QQS21_001275</name>
</gene>
<keyword evidence="3" id="KW-1185">Reference proteome</keyword>
<sequence>MTDPTMSPANPSTPPPAYSENKEGLVAGPTDTKHTQEQESNATQTFKEQAPSVVAQLEVDFTWRNLTALITRPETPSDPIYIVDYRTLRSPHLLFKEAANNATVGSGTLHPISINADYELHGEKHKLKALRRLHTEYEHLSRIYSDTSAPVPMHWSSEADFKAWDFICAGPDGVPVARFSSNAWSRKKVGSVFFYGSRGLSKEAQEEIVVTGLTLYSCMLLRTSSFLSLIGGLFSQPGPLPNPEAEKLGMGETGQ</sequence>
<feature type="compositionally biased region" description="Polar residues" evidence="1">
    <location>
        <begin position="38"/>
        <end position="47"/>
    </location>
</feature>
<evidence type="ECO:0000313" key="2">
    <source>
        <dbReference type="EMBL" id="KAK2612658.1"/>
    </source>
</evidence>
<dbReference type="EMBL" id="JASWJB010000013">
    <property type="protein sequence ID" value="KAK2612658.1"/>
    <property type="molecule type" value="Genomic_DNA"/>
</dbReference>
<protein>
    <submittedName>
        <fullName evidence="2">Uncharacterized protein</fullName>
    </submittedName>
</protein>
<dbReference type="Proteomes" id="UP001251528">
    <property type="component" value="Unassembled WGS sequence"/>
</dbReference>
<feature type="compositionally biased region" description="Polar residues" evidence="1">
    <location>
        <begin position="1"/>
        <end position="10"/>
    </location>
</feature>
<dbReference type="AlphaFoldDB" id="A0AAJ0FYD9"/>
<organism evidence="2 3">
    <name type="scientific">Conoideocrella luteorostrata</name>
    <dbReference type="NCBI Taxonomy" id="1105319"/>
    <lineage>
        <taxon>Eukaryota</taxon>
        <taxon>Fungi</taxon>
        <taxon>Dikarya</taxon>
        <taxon>Ascomycota</taxon>
        <taxon>Pezizomycotina</taxon>
        <taxon>Sordariomycetes</taxon>
        <taxon>Hypocreomycetidae</taxon>
        <taxon>Hypocreales</taxon>
        <taxon>Clavicipitaceae</taxon>
        <taxon>Conoideocrella</taxon>
    </lineage>
</organism>
<accession>A0AAJ0FYD9</accession>
<reference evidence="2" key="1">
    <citation type="submission" date="2023-06" db="EMBL/GenBank/DDBJ databases">
        <title>Conoideocrella luteorostrata (Hypocreales: Clavicipitaceae), a potential biocontrol fungus for elongate hemlock scale in United States Christmas tree production areas.</title>
        <authorList>
            <person name="Barrett H."/>
            <person name="Lovett B."/>
            <person name="Macias A.M."/>
            <person name="Stajich J.E."/>
            <person name="Kasson M.T."/>
        </authorList>
    </citation>
    <scope>NUCLEOTIDE SEQUENCE</scope>
    <source>
        <strain evidence="2">ARSEF 14590</strain>
    </source>
</reference>
<proteinExistence type="predicted"/>
<feature type="region of interest" description="Disordered" evidence="1">
    <location>
        <begin position="1"/>
        <end position="49"/>
    </location>
</feature>
<evidence type="ECO:0000256" key="1">
    <source>
        <dbReference type="SAM" id="MobiDB-lite"/>
    </source>
</evidence>
<evidence type="ECO:0000313" key="3">
    <source>
        <dbReference type="Proteomes" id="UP001251528"/>
    </source>
</evidence>